<feature type="domain" description="HTH cro/C1-type" evidence="1">
    <location>
        <begin position="25"/>
        <end position="56"/>
    </location>
</feature>
<evidence type="ECO:0000313" key="3">
    <source>
        <dbReference type="Proteomes" id="UP000244224"/>
    </source>
</evidence>
<dbReference type="SUPFAM" id="SSF47413">
    <property type="entry name" value="lambda repressor-like DNA-binding domains"/>
    <property type="match status" value="1"/>
</dbReference>
<dbReference type="SMART" id="SM00530">
    <property type="entry name" value="HTH_XRE"/>
    <property type="match status" value="1"/>
</dbReference>
<evidence type="ECO:0000313" key="2">
    <source>
        <dbReference type="EMBL" id="PTX52358.1"/>
    </source>
</evidence>
<dbReference type="InterPro" id="IPR010982">
    <property type="entry name" value="Lambda_DNA-bd_dom_sf"/>
</dbReference>
<keyword evidence="3" id="KW-1185">Reference proteome</keyword>
<comment type="caution">
    <text evidence="2">The sequence shown here is derived from an EMBL/GenBank/DDBJ whole genome shotgun (WGS) entry which is preliminary data.</text>
</comment>
<proteinExistence type="predicted"/>
<dbReference type="CDD" id="cd00093">
    <property type="entry name" value="HTH_XRE"/>
    <property type="match status" value="1"/>
</dbReference>
<dbReference type="EMBL" id="QBKP01000002">
    <property type="protein sequence ID" value="PTX52358.1"/>
    <property type="molecule type" value="Genomic_DNA"/>
</dbReference>
<protein>
    <submittedName>
        <fullName evidence="2">Helix-turn-helix protein</fullName>
    </submittedName>
</protein>
<dbReference type="AlphaFoldDB" id="A0A2T6B8L0"/>
<dbReference type="RefSeq" id="WP_108127733.1">
    <property type="nucleotide sequence ID" value="NZ_QBKP01000002.1"/>
</dbReference>
<evidence type="ECO:0000259" key="1">
    <source>
        <dbReference type="PROSITE" id="PS50943"/>
    </source>
</evidence>
<dbReference type="Proteomes" id="UP000244224">
    <property type="component" value="Unassembled WGS sequence"/>
</dbReference>
<dbReference type="PROSITE" id="PS50943">
    <property type="entry name" value="HTH_CROC1"/>
    <property type="match status" value="1"/>
</dbReference>
<accession>A0A2T6B8L0</accession>
<sequence length="109" mass="12018">MKPKRSKMTIPDPLLGLLSRMGSDLSAARRAQAITQDDMAGRLNVARRTLIRMERGDPTVSLGAYATAAWVLGLEERFLSGFHPGTEEGREARLALPKRVRQPAADLDF</sequence>
<gene>
    <name evidence="2" type="ORF">C8N34_102137</name>
</gene>
<dbReference type="GO" id="GO:0003677">
    <property type="term" value="F:DNA binding"/>
    <property type="evidence" value="ECO:0007669"/>
    <property type="project" value="InterPro"/>
</dbReference>
<dbReference type="Gene3D" id="1.10.260.40">
    <property type="entry name" value="lambda repressor-like DNA-binding domains"/>
    <property type="match status" value="1"/>
</dbReference>
<name>A0A2T6B8L0_9RHOB</name>
<organism evidence="2 3">
    <name type="scientific">Gemmobacter caeni</name>
    <dbReference type="NCBI Taxonomy" id="589035"/>
    <lineage>
        <taxon>Bacteria</taxon>
        <taxon>Pseudomonadati</taxon>
        <taxon>Pseudomonadota</taxon>
        <taxon>Alphaproteobacteria</taxon>
        <taxon>Rhodobacterales</taxon>
        <taxon>Paracoccaceae</taxon>
        <taxon>Gemmobacter</taxon>
    </lineage>
</organism>
<reference evidence="2 3" key="1">
    <citation type="submission" date="2018-04" db="EMBL/GenBank/DDBJ databases">
        <title>Genomic Encyclopedia of Archaeal and Bacterial Type Strains, Phase II (KMG-II): from individual species to whole genera.</title>
        <authorList>
            <person name="Goeker M."/>
        </authorList>
    </citation>
    <scope>NUCLEOTIDE SEQUENCE [LARGE SCALE GENOMIC DNA]</scope>
    <source>
        <strain evidence="2 3">DSM 21823</strain>
    </source>
</reference>
<dbReference type="InterPro" id="IPR001387">
    <property type="entry name" value="Cro/C1-type_HTH"/>
</dbReference>
<dbReference type="OrthoDB" id="7365273at2"/>